<sequence>MNIALLTNTFTPHVGGVARSVEAFAKAYRELGHRVLVVAPEFEDAPEYETDVFRIPAIQHFNGSDFSVVLPVPSGLSDKMEEFSPDIIHSQHPFLLGMTAVRIARTLDLPLVFTHHTLYEQYTHYVPGDSPAMKRFIIELSTRYANLADQVFAPSESIRDILIERGVTSPVLVVPTGVNVERFAYGKGPDFLMKKRIPEDAFVVGHMGRLAPEKNLEFLARSVVAFMKEHGQAVFLLVGAGPSQEEIEQIFAEAGMSDRLCMCGVLVKDDLADALNAMSVFAFASKSETQGMVLTEAMAAGLPVVALDAPGVREVVVDASNGRLIREETEEAFAAALRWVHARSRDEMDILIAAARATAEAFSMAASARKALAAYENLRPDPAIRQHEDELGWDHVRGRIKAEWDILKTLAQSGDEALSESFFTPDKEMKR</sequence>
<accession>C7LRE5</accession>
<name>C7LRE5_DESBD</name>
<dbReference type="InterPro" id="IPR050194">
    <property type="entry name" value="Glycosyltransferase_grp1"/>
</dbReference>
<dbReference type="GO" id="GO:0016757">
    <property type="term" value="F:glycosyltransferase activity"/>
    <property type="evidence" value="ECO:0007669"/>
    <property type="project" value="InterPro"/>
</dbReference>
<reference evidence="3 4" key="1">
    <citation type="journal article" date="2009" name="Stand. Genomic Sci.">
        <title>Complete genome sequence of Desulfomicrobium baculatum type strain (X).</title>
        <authorList>
            <person name="Copeland A."/>
            <person name="Spring S."/>
            <person name="Goker M."/>
            <person name="Schneider S."/>
            <person name="Lapidus A."/>
            <person name="Del Rio T.G."/>
            <person name="Tice H."/>
            <person name="Cheng J.F."/>
            <person name="Chen F."/>
            <person name="Nolan M."/>
            <person name="Bruce D."/>
            <person name="Goodwin L."/>
            <person name="Pitluck S."/>
            <person name="Ivanova N."/>
            <person name="Mavrommatis K."/>
            <person name="Ovchinnikova G."/>
            <person name="Pati A."/>
            <person name="Chen A."/>
            <person name="Palaniappan K."/>
            <person name="Land M."/>
            <person name="Hauser L."/>
            <person name="Chang Y.J."/>
            <person name="Jeffries C.C."/>
            <person name="Meincke L."/>
            <person name="Sims D."/>
            <person name="Brettin T."/>
            <person name="Detter J.C."/>
            <person name="Han C."/>
            <person name="Chain P."/>
            <person name="Bristow J."/>
            <person name="Eisen J.A."/>
            <person name="Markowitz V."/>
            <person name="Hugenholtz P."/>
            <person name="Kyrpides N.C."/>
            <person name="Klenk H.P."/>
            <person name="Lucas S."/>
        </authorList>
    </citation>
    <scope>NUCLEOTIDE SEQUENCE [LARGE SCALE GENOMIC DNA]</scope>
    <source>
        <strain evidence="4">DSM 4028 / VKM B-1378 / X</strain>
    </source>
</reference>
<proteinExistence type="predicted"/>
<dbReference type="InterPro" id="IPR001296">
    <property type="entry name" value="Glyco_trans_1"/>
</dbReference>
<keyword evidence="4" id="KW-1185">Reference proteome</keyword>
<dbReference type="Pfam" id="PF13439">
    <property type="entry name" value="Glyco_transf_4"/>
    <property type="match status" value="1"/>
</dbReference>
<dbReference type="HOGENOM" id="CLU_009583_2_0_7"/>
<dbReference type="PANTHER" id="PTHR45947:SF3">
    <property type="entry name" value="SULFOQUINOVOSYL TRANSFERASE SQD2"/>
    <property type="match status" value="1"/>
</dbReference>
<evidence type="ECO:0000313" key="4">
    <source>
        <dbReference type="Proteomes" id="UP000002216"/>
    </source>
</evidence>
<dbReference type="Proteomes" id="UP000002216">
    <property type="component" value="Chromosome"/>
</dbReference>
<dbReference type="InterPro" id="IPR028098">
    <property type="entry name" value="Glyco_trans_4-like_N"/>
</dbReference>
<evidence type="ECO:0000259" key="2">
    <source>
        <dbReference type="Pfam" id="PF13439"/>
    </source>
</evidence>
<feature type="domain" description="Glycosyl transferase family 1" evidence="1">
    <location>
        <begin position="194"/>
        <end position="348"/>
    </location>
</feature>
<dbReference type="PANTHER" id="PTHR45947">
    <property type="entry name" value="SULFOQUINOVOSYL TRANSFERASE SQD2"/>
    <property type="match status" value="1"/>
</dbReference>
<dbReference type="OrthoDB" id="9802525at2"/>
<dbReference type="Gene3D" id="3.40.50.2000">
    <property type="entry name" value="Glycogen Phosphorylase B"/>
    <property type="match status" value="2"/>
</dbReference>
<keyword evidence="3" id="KW-0808">Transferase</keyword>
<dbReference type="eggNOG" id="COG0438">
    <property type="taxonomic scope" value="Bacteria"/>
</dbReference>
<dbReference type="STRING" id="525897.Dbac_1187"/>
<dbReference type="Pfam" id="PF00534">
    <property type="entry name" value="Glycos_transf_1"/>
    <property type="match status" value="1"/>
</dbReference>
<feature type="domain" description="Glycosyltransferase subfamily 4-like N-terminal" evidence="2">
    <location>
        <begin position="14"/>
        <end position="182"/>
    </location>
</feature>
<dbReference type="EMBL" id="CP001629">
    <property type="protein sequence ID" value="ACU89291.1"/>
    <property type="molecule type" value="Genomic_DNA"/>
</dbReference>
<gene>
    <name evidence="3" type="ordered locus">Dbac_1187</name>
</gene>
<dbReference type="SUPFAM" id="SSF53756">
    <property type="entry name" value="UDP-Glycosyltransferase/glycogen phosphorylase"/>
    <property type="match status" value="1"/>
</dbReference>
<dbReference type="AlphaFoldDB" id="C7LRE5"/>
<evidence type="ECO:0000313" key="3">
    <source>
        <dbReference type="EMBL" id="ACU89291.1"/>
    </source>
</evidence>
<dbReference type="KEGG" id="dba:Dbac_1187"/>
<dbReference type="RefSeq" id="WP_015773388.1">
    <property type="nucleotide sequence ID" value="NC_013173.1"/>
</dbReference>
<organism evidence="3 4">
    <name type="scientific">Desulfomicrobium baculatum (strain DSM 4028 / VKM B-1378 / X)</name>
    <name type="common">Desulfovibrio baculatus</name>
    <dbReference type="NCBI Taxonomy" id="525897"/>
    <lineage>
        <taxon>Bacteria</taxon>
        <taxon>Pseudomonadati</taxon>
        <taxon>Thermodesulfobacteriota</taxon>
        <taxon>Desulfovibrionia</taxon>
        <taxon>Desulfovibrionales</taxon>
        <taxon>Desulfomicrobiaceae</taxon>
        <taxon>Desulfomicrobium</taxon>
    </lineage>
</organism>
<evidence type="ECO:0000259" key="1">
    <source>
        <dbReference type="Pfam" id="PF00534"/>
    </source>
</evidence>
<protein>
    <submittedName>
        <fullName evidence="3">Glycosyl transferase group 1</fullName>
    </submittedName>
</protein>
<dbReference type="CAZy" id="GT4">
    <property type="family name" value="Glycosyltransferase Family 4"/>
</dbReference>